<organism evidence="2 3">
    <name type="scientific">Nocardioides aestuarii</name>
    <dbReference type="NCBI Taxonomy" id="252231"/>
    <lineage>
        <taxon>Bacteria</taxon>
        <taxon>Bacillati</taxon>
        <taxon>Actinomycetota</taxon>
        <taxon>Actinomycetes</taxon>
        <taxon>Propionibacteriales</taxon>
        <taxon>Nocardioidaceae</taxon>
        <taxon>Nocardioides</taxon>
    </lineage>
</organism>
<accession>A0ABW4TJ01</accession>
<keyword evidence="1" id="KW-0812">Transmembrane</keyword>
<evidence type="ECO:0000256" key="1">
    <source>
        <dbReference type="SAM" id="Phobius"/>
    </source>
</evidence>
<comment type="caution">
    <text evidence="2">The sequence shown here is derived from an EMBL/GenBank/DDBJ whole genome shotgun (WGS) entry which is preliminary data.</text>
</comment>
<proteinExistence type="predicted"/>
<feature type="transmembrane region" description="Helical" evidence="1">
    <location>
        <begin position="100"/>
        <end position="120"/>
    </location>
</feature>
<gene>
    <name evidence="2" type="ORF">ACFSDE_07065</name>
</gene>
<evidence type="ECO:0000313" key="2">
    <source>
        <dbReference type="EMBL" id="MFD1946545.1"/>
    </source>
</evidence>
<keyword evidence="1" id="KW-1133">Transmembrane helix</keyword>
<keyword evidence="1" id="KW-0472">Membrane</keyword>
<protein>
    <recommendedName>
        <fullName evidence="4">DUF3592 domain-containing protein</fullName>
    </recommendedName>
</protein>
<evidence type="ECO:0000313" key="3">
    <source>
        <dbReference type="Proteomes" id="UP001597351"/>
    </source>
</evidence>
<evidence type="ECO:0008006" key="4">
    <source>
        <dbReference type="Google" id="ProtNLM"/>
    </source>
</evidence>
<sequence>MSGGAPGELRLHVQGTMLFSFVTPTVMLNHEFLPVKYGENVFPVLPGSHQLHIHTDWIWTYGKVRRPVEIRTGESVELWYAAPALTFLPGRLGVGKQRHAGLVGLVVFLVLVVALMVWLMTL</sequence>
<dbReference type="Proteomes" id="UP001597351">
    <property type="component" value="Unassembled WGS sequence"/>
</dbReference>
<name>A0ABW4TJ01_9ACTN</name>
<reference evidence="3" key="1">
    <citation type="journal article" date="2019" name="Int. J. Syst. Evol. Microbiol.">
        <title>The Global Catalogue of Microorganisms (GCM) 10K type strain sequencing project: providing services to taxonomists for standard genome sequencing and annotation.</title>
        <authorList>
            <consortium name="The Broad Institute Genomics Platform"/>
            <consortium name="The Broad Institute Genome Sequencing Center for Infectious Disease"/>
            <person name="Wu L."/>
            <person name="Ma J."/>
        </authorList>
    </citation>
    <scope>NUCLEOTIDE SEQUENCE [LARGE SCALE GENOMIC DNA]</scope>
    <source>
        <strain evidence="3">CGMCC 1.12477</strain>
    </source>
</reference>
<keyword evidence="3" id="KW-1185">Reference proteome</keyword>
<dbReference type="EMBL" id="JBHUGD010000003">
    <property type="protein sequence ID" value="MFD1946545.1"/>
    <property type="molecule type" value="Genomic_DNA"/>
</dbReference>
<dbReference type="RefSeq" id="WP_343916795.1">
    <property type="nucleotide sequence ID" value="NZ_BAAAJT010000002.1"/>
</dbReference>